<organism evidence="2">
    <name type="scientific">Zea mays</name>
    <name type="common">Maize</name>
    <dbReference type="NCBI Taxonomy" id="4577"/>
    <lineage>
        <taxon>Eukaryota</taxon>
        <taxon>Viridiplantae</taxon>
        <taxon>Streptophyta</taxon>
        <taxon>Embryophyta</taxon>
        <taxon>Tracheophyta</taxon>
        <taxon>Spermatophyta</taxon>
        <taxon>Magnoliopsida</taxon>
        <taxon>Liliopsida</taxon>
        <taxon>Poales</taxon>
        <taxon>Poaceae</taxon>
        <taxon>PACMAD clade</taxon>
        <taxon>Panicoideae</taxon>
        <taxon>Andropogonodae</taxon>
        <taxon>Andropogoneae</taxon>
        <taxon>Tripsacinae</taxon>
        <taxon>Zea</taxon>
    </lineage>
</organism>
<evidence type="ECO:0000256" key="1">
    <source>
        <dbReference type="SAM" id="MobiDB-lite"/>
    </source>
</evidence>
<feature type="compositionally biased region" description="Polar residues" evidence="1">
    <location>
        <begin position="56"/>
        <end position="74"/>
    </location>
</feature>
<gene>
    <name evidence="2" type="primary">ZMRS072.15</name>
</gene>
<dbReference type="EMBL" id="AF528565">
    <property type="protein sequence ID" value="AAN40031.1"/>
    <property type="molecule type" value="Genomic_DNA"/>
</dbReference>
<dbReference type="AlphaFoldDB" id="Q8GTL7"/>
<feature type="compositionally biased region" description="Basic residues" evidence="1">
    <location>
        <begin position="13"/>
        <end position="23"/>
    </location>
</feature>
<proteinExistence type="predicted"/>
<reference evidence="2" key="1">
    <citation type="journal article" date="2002" name="Genome Res.">
        <title>Mosaic organization of orthologous sequences in grass genomes.</title>
        <authorList>
            <person name="Song R."/>
            <person name="Llaca V."/>
            <person name="Messing J."/>
        </authorList>
    </citation>
    <scope>NUCLEOTIDE SEQUENCE</scope>
</reference>
<accession>Q8GTL7</accession>
<feature type="region of interest" description="Disordered" evidence="1">
    <location>
        <begin position="1"/>
        <end position="74"/>
    </location>
</feature>
<evidence type="ECO:0000313" key="2">
    <source>
        <dbReference type="EMBL" id="AAN40031.1"/>
    </source>
</evidence>
<sequence>MAEEQHPGLSRHLPQRRRRRRGNHGQAGGGTSSVVEQVDDAGAPTGDTSGFDLASETKTSVVSPQHANPKQTNDASTLAKDLLGVALVPETTVQSALISTDRRSTDPTSIKIMNALEKNKFHFPQTLPLCSLQNSQSLVSAPKTGSTGPETGSTGFGTVHPATSALTCLTVRAVRKVAADIFLKPVEPKFDPTQPVLKPVQCPAE</sequence>
<protein>
    <submittedName>
        <fullName evidence="2">Putative gag-pol</fullName>
    </submittedName>
</protein>
<name>Q8GTL7_MAIZE</name>